<name>C0PEG6_MAIZE</name>
<dbReference type="AlphaFoldDB" id="C0PEG6"/>
<reference evidence="1" key="1">
    <citation type="journal article" date="2009" name="PLoS Genet.">
        <title>Sequencing, mapping, and analysis of 27,455 maize full-length cDNAs.</title>
        <authorList>
            <person name="Soderlund C."/>
            <person name="Descour A."/>
            <person name="Kudrna D."/>
            <person name="Bomhoff M."/>
            <person name="Boyd L."/>
            <person name="Currie J."/>
            <person name="Angelova A."/>
            <person name="Collura K."/>
            <person name="Wissotski M."/>
            <person name="Ashley E."/>
            <person name="Morrow D."/>
            <person name="Fernandes J."/>
            <person name="Walbot V."/>
            <person name="Yu Y."/>
        </authorList>
    </citation>
    <scope>NUCLEOTIDE SEQUENCE</scope>
    <source>
        <strain evidence="1">B73</strain>
    </source>
</reference>
<accession>C0PEG6</accession>
<evidence type="ECO:0000313" key="1">
    <source>
        <dbReference type="EMBL" id="ACN33582.1"/>
    </source>
</evidence>
<protein>
    <submittedName>
        <fullName evidence="1">Uncharacterized protein</fullName>
    </submittedName>
</protein>
<proteinExistence type="evidence at transcript level"/>
<dbReference type="EMBL" id="BT066685">
    <property type="protein sequence ID" value="ACN33582.1"/>
    <property type="molecule type" value="mRNA"/>
</dbReference>
<organism evidence="1">
    <name type="scientific">Zea mays</name>
    <name type="common">Maize</name>
    <dbReference type="NCBI Taxonomy" id="4577"/>
    <lineage>
        <taxon>Eukaryota</taxon>
        <taxon>Viridiplantae</taxon>
        <taxon>Streptophyta</taxon>
        <taxon>Embryophyta</taxon>
        <taxon>Tracheophyta</taxon>
        <taxon>Spermatophyta</taxon>
        <taxon>Magnoliopsida</taxon>
        <taxon>Liliopsida</taxon>
        <taxon>Poales</taxon>
        <taxon>Poaceae</taxon>
        <taxon>PACMAD clade</taxon>
        <taxon>Panicoideae</taxon>
        <taxon>Andropogonodae</taxon>
        <taxon>Andropogoneae</taxon>
        <taxon>Tripsacinae</taxon>
        <taxon>Zea</taxon>
    </lineage>
</organism>
<sequence>MTAGTAAGGRRRGECFAGSGEPATCDDALPAQFGKAPAPAFNNFHSGRSLVRVSGFSVCSLPHLGEIFHYKTQQRWIRRTGGLRQFGKIKKGQTLEWKRFLYYPLPTQINFLMLTPSATSPPSEM</sequence>